<comment type="caution">
    <text evidence="1">The sequence shown here is derived from an EMBL/GenBank/DDBJ whole genome shotgun (WGS) entry which is preliminary data.</text>
</comment>
<dbReference type="Gene3D" id="3.40.50.300">
    <property type="entry name" value="P-loop containing nucleotide triphosphate hydrolases"/>
    <property type="match status" value="1"/>
</dbReference>
<dbReference type="AlphaFoldDB" id="A0A5C5BP68"/>
<gene>
    <name evidence="1" type="ORF">FIC87_15140</name>
</gene>
<accession>A0A5C5BP68</accession>
<reference evidence="1 2" key="1">
    <citation type="journal article" date="2005" name="Appl. Environ. Microbiol.">
        <title>Intestinal bacterial communities that produce active estrogen-like compounds enterodiol and enterolactone in humans.</title>
        <authorList>
            <person name="Clavel T."/>
            <person name="Henderson G."/>
            <person name="Alpert C.A."/>
            <person name="Philippe C."/>
            <person name="Rigottier-Gois L."/>
            <person name="Dore J."/>
            <person name="Blaut M."/>
        </authorList>
    </citation>
    <scope>NUCLEOTIDE SEQUENCE [LARGE SCALE GENOMIC DNA]</scope>
    <source>
        <strain evidence="1 2">SECO-MT75m2</strain>
    </source>
</reference>
<dbReference type="RefSeq" id="WP_414016974.1">
    <property type="nucleotide sequence ID" value="NZ_VEVP01000115.1"/>
</dbReference>
<sequence>ATRSIADALRMPTPRWKILRTCVPGRMTNAEATGAAVLDGFFPGEQFETVIHASSKVCEGSWQWKPVAAFEPGSRPARDYEALADEVSRELA</sequence>
<evidence type="ECO:0000313" key="2">
    <source>
        <dbReference type="Proteomes" id="UP000312594"/>
    </source>
</evidence>
<evidence type="ECO:0000313" key="1">
    <source>
        <dbReference type="EMBL" id="TNU87707.1"/>
    </source>
</evidence>
<proteinExistence type="predicted"/>
<name>A0A5C5BP68_EGGLN</name>
<feature type="non-terminal residue" evidence="1">
    <location>
        <position position="1"/>
    </location>
</feature>
<dbReference type="InterPro" id="IPR027417">
    <property type="entry name" value="P-loop_NTPase"/>
</dbReference>
<protein>
    <submittedName>
        <fullName evidence="1">ParA family protein</fullName>
    </submittedName>
</protein>
<dbReference type="Proteomes" id="UP000312594">
    <property type="component" value="Unassembled WGS sequence"/>
</dbReference>
<dbReference type="EMBL" id="VEVP01000115">
    <property type="protein sequence ID" value="TNU87707.1"/>
    <property type="molecule type" value="Genomic_DNA"/>
</dbReference>
<organism evidence="1 2">
    <name type="scientific">Eggerthella lenta</name>
    <name type="common">Eubacterium lentum</name>
    <dbReference type="NCBI Taxonomy" id="84112"/>
    <lineage>
        <taxon>Bacteria</taxon>
        <taxon>Bacillati</taxon>
        <taxon>Actinomycetota</taxon>
        <taxon>Coriobacteriia</taxon>
        <taxon>Eggerthellales</taxon>
        <taxon>Eggerthellaceae</taxon>
        <taxon>Eggerthella</taxon>
    </lineage>
</organism>